<dbReference type="GO" id="GO:0043161">
    <property type="term" value="P:proteasome-mediated ubiquitin-dependent protein catabolic process"/>
    <property type="evidence" value="ECO:0007669"/>
    <property type="project" value="InterPro"/>
</dbReference>
<sequence length="174" mass="19639">MESCSAVGKEEEKLSKKYKAFREHTEASLEDTLKHLSSLREELSKVDNESQLTSTQLEILGDISKKVDNIVSQVAGEHKDMHGALSKIGKSIDRNFVQDNTGVSQPRVFVGEKSSALNEVLCQHFFRQGRLEIGESLVKEADLSIDETKKLPFTELNFILDACRQRCLDHALRY</sequence>
<proteinExistence type="predicted"/>
<dbReference type="GO" id="GO:0034657">
    <property type="term" value="C:GID complex"/>
    <property type="evidence" value="ECO:0007669"/>
    <property type="project" value="TreeGrafter"/>
</dbReference>
<evidence type="ECO:0000313" key="2">
    <source>
        <dbReference type="Proteomes" id="UP001152795"/>
    </source>
</evidence>
<accession>A0A6S7HT17</accession>
<dbReference type="PANTHER" id="PTHR12170:SF3">
    <property type="entry name" value="GH10162P"/>
    <property type="match status" value="1"/>
</dbReference>
<reference evidence="1" key="1">
    <citation type="submission" date="2020-04" db="EMBL/GenBank/DDBJ databases">
        <authorList>
            <person name="Alioto T."/>
            <person name="Alioto T."/>
            <person name="Gomez Garrido J."/>
        </authorList>
    </citation>
    <scope>NUCLEOTIDE SEQUENCE</scope>
    <source>
        <strain evidence="1">A484AB</strain>
    </source>
</reference>
<comment type="caution">
    <text evidence="1">The sequence shown here is derived from an EMBL/GenBank/DDBJ whole genome shotgun (WGS) entry which is preliminary data.</text>
</comment>
<dbReference type="GO" id="GO:0005634">
    <property type="term" value="C:nucleus"/>
    <property type="evidence" value="ECO:0007669"/>
    <property type="project" value="TreeGrafter"/>
</dbReference>
<keyword evidence="2" id="KW-1185">Reference proteome</keyword>
<organism evidence="1 2">
    <name type="scientific">Paramuricea clavata</name>
    <name type="common">Red gorgonian</name>
    <name type="synonym">Violescent sea-whip</name>
    <dbReference type="NCBI Taxonomy" id="317549"/>
    <lineage>
        <taxon>Eukaryota</taxon>
        <taxon>Metazoa</taxon>
        <taxon>Cnidaria</taxon>
        <taxon>Anthozoa</taxon>
        <taxon>Octocorallia</taxon>
        <taxon>Malacalcyonacea</taxon>
        <taxon>Plexauridae</taxon>
        <taxon>Paramuricea</taxon>
    </lineage>
</organism>
<dbReference type="GO" id="GO:0005737">
    <property type="term" value="C:cytoplasm"/>
    <property type="evidence" value="ECO:0007669"/>
    <property type="project" value="TreeGrafter"/>
</dbReference>
<dbReference type="Proteomes" id="UP001152795">
    <property type="component" value="Unassembled WGS sequence"/>
</dbReference>
<dbReference type="EMBL" id="CACRXK020006213">
    <property type="protein sequence ID" value="CAB4008734.1"/>
    <property type="molecule type" value="Genomic_DNA"/>
</dbReference>
<name>A0A6S7HT17_PARCT</name>
<gene>
    <name evidence="1" type="ORF">PACLA_8A010385</name>
</gene>
<evidence type="ECO:0000313" key="1">
    <source>
        <dbReference type="EMBL" id="CAB4008734.1"/>
    </source>
</evidence>
<dbReference type="PANTHER" id="PTHR12170">
    <property type="entry name" value="MACROPHAGE ERYTHROBLAST ATTACHER-RELATED"/>
    <property type="match status" value="1"/>
</dbReference>
<dbReference type="OrthoDB" id="1933281at2759"/>
<protein>
    <submittedName>
        <fullName evidence="1">Uncharacterized protein</fullName>
    </submittedName>
</protein>
<dbReference type="GO" id="GO:0004842">
    <property type="term" value="F:ubiquitin-protein transferase activity"/>
    <property type="evidence" value="ECO:0007669"/>
    <property type="project" value="InterPro"/>
</dbReference>
<dbReference type="AlphaFoldDB" id="A0A6S7HT17"/>
<dbReference type="InterPro" id="IPR045098">
    <property type="entry name" value="Fyv10_fam"/>
</dbReference>